<comment type="caution">
    <text evidence="1">The sequence shown here is derived from an EMBL/GenBank/DDBJ whole genome shotgun (WGS) entry which is preliminary data.</text>
</comment>
<dbReference type="Proteomes" id="UP001221898">
    <property type="component" value="Unassembled WGS sequence"/>
</dbReference>
<organism evidence="1 2">
    <name type="scientific">Aldrovandia affinis</name>
    <dbReference type="NCBI Taxonomy" id="143900"/>
    <lineage>
        <taxon>Eukaryota</taxon>
        <taxon>Metazoa</taxon>
        <taxon>Chordata</taxon>
        <taxon>Craniata</taxon>
        <taxon>Vertebrata</taxon>
        <taxon>Euteleostomi</taxon>
        <taxon>Actinopterygii</taxon>
        <taxon>Neopterygii</taxon>
        <taxon>Teleostei</taxon>
        <taxon>Notacanthiformes</taxon>
        <taxon>Halosauridae</taxon>
        <taxon>Aldrovandia</taxon>
    </lineage>
</organism>
<gene>
    <name evidence="1" type="ORF">AAFF_G00309300</name>
</gene>
<name>A0AAD7SQ18_9TELE</name>
<dbReference type="EMBL" id="JAINUG010000045">
    <property type="protein sequence ID" value="KAJ8406042.1"/>
    <property type="molecule type" value="Genomic_DNA"/>
</dbReference>
<keyword evidence="2" id="KW-1185">Reference proteome</keyword>
<evidence type="ECO:0000313" key="1">
    <source>
        <dbReference type="EMBL" id="KAJ8406042.1"/>
    </source>
</evidence>
<dbReference type="AlphaFoldDB" id="A0AAD7SQ18"/>
<proteinExistence type="predicted"/>
<accession>A0AAD7SQ18</accession>
<sequence>MFGCLFWSAVQRIASCNSLVSWSGPRCRARIDRVRRKRDGINETRWAMAQCVRKQSRCSGHGLGLGEATWQLELHNAASVTVLEQMWLTAP</sequence>
<reference evidence="1" key="1">
    <citation type="journal article" date="2023" name="Science">
        <title>Genome structures resolve the early diversification of teleost fishes.</title>
        <authorList>
            <person name="Parey E."/>
            <person name="Louis A."/>
            <person name="Montfort J."/>
            <person name="Bouchez O."/>
            <person name="Roques C."/>
            <person name="Iampietro C."/>
            <person name="Lluch J."/>
            <person name="Castinel A."/>
            <person name="Donnadieu C."/>
            <person name="Desvignes T."/>
            <person name="Floi Bucao C."/>
            <person name="Jouanno E."/>
            <person name="Wen M."/>
            <person name="Mejri S."/>
            <person name="Dirks R."/>
            <person name="Jansen H."/>
            <person name="Henkel C."/>
            <person name="Chen W.J."/>
            <person name="Zahm M."/>
            <person name="Cabau C."/>
            <person name="Klopp C."/>
            <person name="Thompson A.W."/>
            <person name="Robinson-Rechavi M."/>
            <person name="Braasch I."/>
            <person name="Lecointre G."/>
            <person name="Bobe J."/>
            <person name="Postlethwait J.H."/>
            <person name="Berthelot C."/>
            <person name="Roest Crollius H."/>
            <person name="Guiguen Y."/>
        </authorList>
    </citation>
    <scope>NUCLEOTIDE SEQUENCE</scope>
    <source>
        <strain evidence="1">NC1722</strain>
    </source>
</reference>
<protein>
    <submittedName>
        <fullName evidence="1">Uncharacterized protein</fullName>
    </submittedName>
</protein>
<evidence type="ECO:0000313" key="2">
    <source>
        <dbReference type="Proteomes" id="UP001221898"/>
    </source>
</evidence>